<dbReference type="EMBL" id="CP121252">
    <property type="protein sequence ID" value="WFP17075.1"/>
    <property type="molecule type" value="Genomic_DNA"/>
</dbReference>
<accession>A0ABY8H7F6</accession>
<evidence type="ECO:0000256" key="2">
    <source>
        <dbReference type="PROSITE-ProRule" id="PRU00335"/>
    </source>
</evidence>
<dbReference type="InterPro" id="IPR009057">
    <property type="entry name" value="Homeodomain-like_sf"/>
</dbReference>
<dbReference type="Proteomes" id="UP001219037">
    <property type="component" value="Chromosome"/>
</dbReference>
<sequence>MRDVDRAGARTGGGLNLARTQELILSGYAELIEELGTDDVSFRLVARRAGVGERTVFRHYRTRVELLLAVADWIEETVFVRPELNSIFDLPMQLRQSMEAYSRRPELAHVVAEAAMRGSGGGEPAASRDRFDRLIQYEAPVTSQRQRRDIVVALTHLDSAGAWVALRRQFGDNPAEISDAAGWAAEALLHPLRGAAHVNNRDIHHTR</sequence>
<gene>
    <name evidence="4" type="ORF">P8192_02815</name>
</gene>
<dbReference type="InterPro" id="IPR001647">
    <property type="entry name" value="HTH_TetR"/>
</dbReference>
<keyword evidence="1 2" id="KW-0238">DNA-binding</keyword>
<feature type="DNA-binding region" description="H-T-H motif" evidence="2">
    <location>
        <begin position="41"/>
        <end position="60"/>
    </location>
</feature>
<name>A0ABY8H7F6_9MICC</name>
<keyword evidence="5" id="KW-1185">Reference proteome</keyword>
<reference evidence="4 5" key="1">
    <citation type="submission" date="2023-04" db="EMBL/GenBank/DDBJ databases">
        <title>Funneling lignin-derived compounds into biodiesel using alkali-halophilic Citricoccus sp. P2.</title>
        <authorList>
            <person name="Luo C.-B."/>
        </authorList>
    </citation>
    <scope>NUCLEOTIDE SEQUENCE [LARGE SCALE GENOMIC DNA]</scope>
    <source>
        <strain evidence="4 5">P2</strain>
    </source>
</reference>
<evidence type="ECO:0000259" key="3">
    <source>
        <dbReference type="PROSITE" id="PS50977"/>
    </source>
</evidence>
<dbReference type="RefSeq" id="WP_278158333.1">
    <property type="nucleotide sequence ID" value="NZ_CP121252.1"/>
</dbReference>
<dbReference type="PROSITE" id="PS50977">
    <property type="entry name" value="HTH_TETR_2"/>
    <property type="match status" value="1"/>
</dbReference>
<organism evidence="4 5">
    <name type="scientific">Citricoccus muralis</name>
    <dbReference type="NCBI Taxonomy" id="169134"/>
    <lineage>
        <taxon>Bacteria</taxon>
        <taxon>Bacillati</taxon>
        <taxon>Actinomycetota</taxon>
        <taxon>Actinomycetes</taxon>
        <taxon>Micrococcales</taxon>
        <taxon>Micrococcaceae</taxon>
        <taxon>Citricoccus</taxon>
    </lineage>
</organism>
<dbReference type="Pfam" id="PF00440">
    <property type="entry name" value="TetR_N"/>
    <property type="match status" value="1"/>
</dbReference>
<feature type="domain" description="HTH tetR-type" evidence="3">
    <location>
        <begin position="18"/>
        <end position="78"/>
    </location>
</feature>
<dbReference type="SUPFAM" id="SSF46689">
    <property type="entry name" value="Homeodomain-like"/>
    <property type="match status" value="1"/>
</dbReference>
<proteinExistence type="predicted"/>
<evidence type="ECO:0000256" key="1">
    <source>
        <dbReference type="ARBA" id="ARBA00023125"/>
    </source>
</evidence>
<evidence type="ECO:0000313" key="4">
    <source>
        <dbReference type="EMBL" id="WFP17075.1"/>
    </source>
</evidence>
<dbReference type="PRINTS" id="PR00455">
    <property type="entry name" value="HTHTETR"/>
</dbReference>
<protein>
    <submittedName>
        <fullName evidence="4">Helix-turn-helix domain containing protein</fullName>
    </submittedName>
</protein>
<dbReference type="Gene3D" id="1.10.357.10">
    <property type="entry name" value="Tetracycline Repressor, domain 2"/>
    <property type="match status" value="1"/>
</dbReference>
<evidence type="ECO:0000313" key="5">
    <source>
        <dbReference type="Proteomes" id="UP001219037"/>
    </source>
</evidence>